<feature type="domain" description="Heterokaryon incompatibility" evidence="2">
    <location>
        <begin position="236"/>
        <end position="347"/>
    </location>
</feature>
<dbReference type="InterPro" id="IPR010730">
    <property type="entry name" value="HET"/>
</dbReference>
<comment type="caution">
    <text evidence="3">The sequence shown here is derived from an EMBL/GenBank/DDBJ whole genome shotgun (WGS) entry which is preliminary data.</text>
</comment>
<dbReference type="Pfam" id="PF12796">
    <property type="entry name" value="Ank_2"/>
    <property type="match status" value="1"/>
</dbReference>
<dbReference type="Gene3D" id="1.25.40.20">
    <property type="entry name" value="Ankyrin repeat-containing domain"/>
    <property type="match status" value="1"/>
</dbReference>
<dbReference type="PROSITE" id="PS50088">
    <property type="entry name" value="ANK_REPEAT"/>
    <property type="match status" value="2"/>
</dbReference>
<name>A0A2B7Z314_POLH7</name>
<evidence type="ECO:0000313" key="3">
    <source>
        <dbReference type="EMBL" id="PGH27995.1"/>
    </source>
</evidence>
<dbReference type="AlphaFoldDB" id="A0A2B7Z314"/>
<dbReference type="Proteomes" id="UP000224634">
    <property type="component" value="Unassembled WGS sequence"/>
</dbReference>
<gene>
    <name evidence="3" type="ORF">AJ80_00250</name>
</gene>
<accession>A0A2B7Z314</accession>
<dbReference type="OrthoDB" id="2157530at2759"/>
<evidence type="ECO:0000259" key="2">
    <source>
        <dbReference type="Pfam" id="PF06985"/>
    </source>
</evidence>
<dbReference type="SUPFAM" id="SSF48403">
    <property type="entry name" value="Ankyrin repeat"/>
    <property type="match status" value="1"/>
</dbReference>
<dbReference type="SMART" id="SM00248">
    <property type="entry name" value="ANK"/>
    <property type="match status" value="2"/>
</dbReference>
<dbReference type="InterPro" id="IPR002110">
    <property type="entry name" value="Ankyrin_rpt"/>
</dbReference>
<proteinExistence type="predicted"/>
<dbReference type="PROSITE" id="PS50297">
    <property type="entry name" value="ANK_REP_REGION"/>
    <property type="match status" value="1"/>
</dbReference>
<evidence type="ECO:0000256" key="1">
    <source>
        <dbReference type="PROSITE-ProRule" id="PRU00023"/>
    </source>
</evidence>
<keyword evidence="1" id="KW-0040">ANK repeat</keyword>
<evidence type="ECO:0000313" key="4">
    <source>
        <dbReference type="Proteomes" id="UP000224634"/>
    </source>
</evidence>
<sequence length="838" mass="94498">MESSTTAEPYTYTPLPTPTSIRVLHLDSIPEDQDNDLVHCSLKNIDLNDRPWFHALSYTWGNPYPVNDSFRDDYAHQYAYHDRHDTSKRAIMCDGRVMYVSRNLHDALTSVPRDAWLKRCNRRNPRKKLRASLHWAGMSGNGELVSSLVCAGVDVDVKDEMGRPALSYAAQSGGVEAVRVLVEAGADVGVVDGIGKKAVDYAREAGWEGIVDLLDVVEGEKGPCGSREPLLDGPQAWMWIDQICIDQQNVEERNAQVLIMDEIYQKAQYTLVWLGQEDKYTRTAIEVIEKLDSAQGDFMHSDITPYTKQEPELYDKNEIPYISPEGWRALAAVFLRQYFRRVWVVQENVLSSTILGYCGPHEVPWDAFCRVAQYIYNRQILLGRVTSTAYIDLTNAVAAIESEAAYLVQWRDRLISGDKAATPKQFSLESLVFDTWSFRATDPRDNIFALYGLINRASKNRPGTVQEWQPDYAKSVEEVYALATKQIIRESGELLMLSAAVDQSLKNIKTLPSWVPDYSMSFTNMMCVIFNAAGNLPKLENIIRPDSHWNRLAVPGAKVDSVWQTGNTTRGPNDRAMFFDPRWLELTLLLHAEYHNTGQTRTEALWRTLCGNQSVGSSTPAPAAYGDAFRNMLSKLVCVITQDMAQDLRNPKAAPSLETACERVRDIWSHPPISTLTPEAIQLEFEEPDRNMSGPQHQSLSYLLFKLHCLAETETHPATPTLKQIEELNKSINWPAWTESGKNISLPPDGVDYYHSLRNRYGRRRLFVSNKRYIGLGPASMLEGDEIWVLPGAGAAFVLRREGQEGTFRLVGEAYVHGIMDGEAVEGRKGDMCDIQLL</sequence>
<dbReference type="EMBL" id="PDNA01000002">
    <property type="protein sequence ID" value="PGH27995.1"/>
    <property type="molecule type" value="Genomic_DNA"/>
</dbReference>
<dbReference type="STRING" id="1447883.A0A2B7Z314"/>
<dbReference type="PANTHER" id="PTHR24148">
    <property type="entry name" value="ANKYRIN REPEAT DOMAIN-CONTAINING PROTEIN 39 HOMOLOG-RELATED"/>
    <property type="match status" value="1"/>
</dbReference>
<feature type="repeat" description="ANK" evidence="1">
    <location>
        <begin position="128"/>
        <end position="160"/>
    </location>
</feature>
<feature type="repeat" description="ANK" evidence="1">
    <location>
        <begin position="161"/>
        <end position="193"/>
    </location>
</feature>
<dbReference type="InterPro" id="IPR052895">
    <property type="entry name" value="HetReg/Transcr_Mod"/>
</dbReference>
<protein>
    <recommendedName>
        <fullName evidence="2">Heterokaryon incompatibility domain-containing protein</fullName>
    </recommendedName>
</protein>
<organism evidence="3 4">
    <name type="scientific">Polytolypa hystricis (strain UAMH7299)</name>
    <dbReference type="NCBI Taxonomy" id="1447883"/>
    <lineage>
        <taxon>Eukaryota</taxon>
        <taxon>Fungi</taxon>
        <taxon>Dikarya</taxon>
        <taxon>Ascomycota</taxon>
        <taxon>Pezizomycotina</taxon>
        <taxon>Eurotiomycetes</taxon>
        <taxon>Eurotiomycetidae</taxon>
        <taxon>Onygenales</taxon>
        <taxon>Onygenales incertae sedis</taxon>
        <taxon>Polytolypa</taxon>
    </lineage>
</organism>
<dbReference type="PANTHER" id="PTHR24148:SF64">
    <property type="entry name" value="HETEROKARYON INCOMPATIBILITY DOMAIN-CONTAINING PROTEIN"/>
    <property type="match status" value="1"/>
</dbReference>
<dbReference type="Pfam" id="PF26639">
    <property type="entry name" value="Het-6_barrel"/>
    <property type="match status" value="1"/>
</dbReference>
<keyword evidence="4" id="KW-1185">Reference proteome</keyword>
<dbReference type="InterPro" id="IPR036770">
    <property type="entry name" value="Ankyrin_rpt-contain_sf"/>
</dbReference>
<reference evidence="3 4" key="1">
    <citation type="submission" date="2017-10" db="EMBL/GenBank/DDBJ databases">
        <title>Comparative genomics in systemic dimorphic fungi from Ajellomycetaceae.</title>
        <authorList>
            <person name="Munoz J.F."/>
            <person name="Mcewen J.G."/>
            <person name="Clay O.K."/>
            <person name="Cuomo C.A."/>
        </authorList>
    </citation>
    <scope>NUCLEOTIDE SEQUENCE [LARGE SCALE GENOMIC DNA]</scope>
    <source>
        <strain evidence="3 4">UAMH7299</strain>
    </source>
</reference>
<dbReference type="Pfam" id="PF06985">
    <property type="entry name" value="HET"/>
    <property type="match status" value="1"/>
</dbReference>